<dbReference type="InterPro" id="IPR051799">
    <property type="entry name" value="NADH_flavin_oxidoreductase"/>
</dbReference>
<proteinExistence type="predicted"/>
<dbReference type="RefSeq" id="WP_044646530.1">
    <property type="nucleotide sequence ID" value="NZ_JTHP01000023.1"/>
</dbReference>
<name>A0A0D7X1P5_9BACL</name>
<dbReference type="PATRIC" id="fig|159743.3.peg.2887"/>
<keyword evidence="5" id="KW-1185">Reference proteome</keyword>
<dbReference type="GO" id="GO:0010181">
    <property type="term" value="F:FMN binding"/>
    <property type="evidence" value="ECO:0007669"/>
    <property type="project" value="InterPro"/>
</dbReference>
<accession>A0A0D7X1P5</accession>
<evidence type="ECO:0000313" key="4">
    <source>
        <dbReference type="EMBL" id="KJD45179.1"/>
    </source>
</evidence>
<gene>
    <name evidence="4" type="ORF">QD47_12985</name>
</gene>
<dbReference type="SUPFAM" id="SSF51395">
    <property type="entry name" value="FMN-linked oxidoreductases"/>
    <property type="match status" value="1"/>
</dbReference>
<organism evidence="4 5">
    <name type="scientific">Paenibacillus terrae</name>
    <dbReference type="NCBI Taxonomy" id="159743"/>
    <lineage>
        <taxon>Bacteria</taxon>
        <taxon>Bacillati</taxon>
        <taxon>Bacillota</taxon>
        <taxon>Bacilli</taxon>
        <taxon>Bacillales</taxon>
        <taxon>Paenibacillaceae</taxon>
        <taxon>Paenibacillus</taxon>
    </lineage>
</organism>
<protein>
    <submittedName>
        <fullName evidence="4">NADH-dependent flavin oxidoreductase</fullName>
    </submittedName>
</protein>
<evidence type="ECO:0000313" key="5">
    <source>
        <dbReference type="Proteomes" id="UP000032534"/>
    </source>
</evidence>
<sequence length="374" mass="41264">MNPKYKPLFDTFTLPSGVTLKNRITMAPMTNFASHENGEVSDQELAYYRERSGGVGAVITACVYVTPDGKGFVNEFGADKDEMIPSLRRLADTIHQEGAKAILQIYHGGRSCPPDQIPDGQPISASAVAEEKEGAPVPREMTTDDIHRVIRAYGEATRRAIEAGYDGVELHGANGYLVQQFFSPHSNLRTDEWGGSLEKRLTFPLAVVHEVKKVIAEHAKQPFVFGYRLSPEEGHTPGITLDDTLVLVDRLADQGLDYLHIAVMHFFGGSFRDRSDERSRTVLIHEKVGNRVPIMGVGSLNTPNEALAALETGVPLVSLGRPLLKEPQWVQKVQNGTEDTIRTTLSKQAQQELVIPDYLWGALTMTPGWVTFTD</sequence>
<dbReference type="Pfam" id="PF00724">
    <property type="entry name" value="Oxidored_FMN"/>
    <property type="match status" value="1"/>
</dbReference>
<evidence type="ECO:0000256" key="1">
    <source>
        <dbReference type="ARBA" id="ARBA00022630"/>
    </source>
</evidence>
<dbReference type="AlphaFoldDB" id="A0A0D7X1P5"/>
<dbReference type="PANTHER" id="PTHR43656:SF2">
    <property type="entry name" value="BINDING OXIDOREDUCTASE, PUTATIVE (AFU_ORTHOLOGUE AFUA_2G08260)-RELATED"/>
    <property type="match status" value="1"/>
</dbReference>
<keyword evidence="1" id="KW-0285">Flavoprotein</keyword>
<comment type="caution">
    <text evidence="4">The sequence shown here is derived from an EMBL/GenBank/DDBJ whole genome shotgun (WGS) entry which is preliminary data.</text>
</comment>
<dbReference type="InterPro" id="IPR013785">
    <property type="entry name" value="Aldolase_TIM"/>
</dbReference>
<dbReference type="GO" id="GO:0016491">
    <property type="term" value="F:oxidoreductase activity"/>
    <property type="evidence" value="ECO:0007669"/>
    <property type="project" value="UniProtKB-KW"/>
</dbReference>
<dbReference type="Gene3D" id="3.20.20.70">
    <property type="entry name" value="Aldolase class I"/>
    <property type="match status" value="1"/>
</dbReference>
<evidence type="ECO:0000259" key="3">
    <source>
        <dbReference type="Pfam" id="PF00724"/>
    </source>
</evidence>
<dbReference type="OrthoDB" id="9772736at2"/>
<dbReference type="Proteomes" id="UP000032534">
    <property type="component" value="Unassembled WGS sequence"/>
</dbReference>
<feature type="domain" description="NADH:flavin oxidoreductase/NADH oxidase N-terminal" evidence="3">
    <location>
        <begin position="8"/>
        <end position="339"/>
    </location>
</feature>
<evidence type="ECO:0000256" key="2">
    <source>
        <dbReference type="ARBA" id="ARBA00023002"/>
    </source>
</evidence>
<dbReference type="EMBL" id="JTHP01000023">
    <property type="protein sequence ID" value="KJD45179.1"/>
    <property type="molecule type" value="Genomic_DNA"/>
</dbReference>
<keyword evidence="2" id="KW-0560">Oxidoreductase</keyword>
<dbReference type="CDD" id="cd04735">
    <property type="entry name" value="OYE_like_4_FMN"/>
    <property type="match status" value="1"/>
</dbReference>
<dbReference type="InterPro" id="IPR001155">
    <property type="entry name" value="OxRdtase_FMN_N"/>
</dbReference>
<reference evidence="4 5" key="1">
    <citation type="submission" date="2014-11" db="EMBL/GenBank/DDBJ databases">
        <title>Draft Genome Sequences of Paenibacillus polymyxa NRRL B-30509 and Paenibacillus terrae NRRL B-30644, Strains from a Poultry Environment that Produce Tridecaptin A and Paenicidins.</title>
        <authorList>
            <person name="van Belkum M.J."/>
            <person name="Lohans C.T."/>
            <person name="Vederas J.C."/>
        </authorList>
    </citation>
    <scope>NUCLEOTIDE SEQUENCE [LARGE SCALE GENOMIC DNA]</scope>
    <source>
        <strain evidence="4 5">NRRL B-30644</strain>
    </source>
</reference>
<dbReference type="PANTHER" id="PTHR43656">
    <property type="entry name" value="BINDING OXIDOREDUCTASE, PUTATIVE (AFU_ORTHOLOGUE AFUA_2G08260)-RELATED"/>
    <property type="match status" value="1"/>
</dbReference>